<evidence type="ECO:0000256" key="1">
    <source>
        <dbReference type="ARBA" id="ARBA00022741"/>
    </source>
</evidence>
<dbReference type="InterPro" id="IPR027417">
    <property type="entry name" value="P-loop_NTPase"/>
</dbReference>
<evidence type="ECO:0000259" key="5">
    <source>
        <dbReference type="SMART" id="SM00382"/>
    </source>
</evidence>
<dbReference type="SMART" id="SM00382">
    <property type="entry name" value="AAA"/>
    <property type="match status" value="1"/>
</dbReference>
<dbReference type="SUPFAM" id="SSF52540">
    <property type="entry name" value="P-loop containing nucleoside triphosphate hydrolases"/>
    <property type="match status" value="1"/>
</dbReference>
<dbReference type="EMBL" id="CAJNOR010005965">
    <property type="protein sequence ID" value="CAF1581330.1"/>
    <property type="molecule type" value="Genomic_DNA"/>
</dbReference>
<dbReference type="InterPro" id="IPR050168">
    <property type="entry name" value="AAA_ATPase_domain"/>
</dbReference>
<sequence length="1171" mass="134628">MSTPQSVFDFLNISSSFASINKTRLQEIRSSHQIFLSQTGSSATPASEQVLRHLATQYNLLDDATNMDHLKLCVQNPTNLDLACHELVSAFNRMQFTRNSEKRRQALPSNSTREQSTSSKPTVVDYVREVVCRIDVKQDQPVVHEFIHRFLFQPLTESRVFRTNRYTTSTASNQLPPMTGCVLDVFIREQLLARGIIDPGRSLRKLQLAEPITVDDEFDTWFFDHMRGVMQLWLVNNDGPAFPTRWKLDPNANISYVIETGNSHKDDDDDDDVESSTTMVNIDRPRTISLEHFVHDVCEKENNGKYEKWIAALREDDVTTYAHLAGLKHTEWAELKLLSMNGRKTLKSYVNREKQMAAEIKTTKKKNNETERSNTSMSELLARLHQIKLYFHYVLNDQFSRAGIAHPAKLEKRCVELSFQEMRAEGFADDGLFDQMKVFFLPLTIIEQDLRIEDDRWAQLASTRLEEQINLRHRHETLLEKLSELENDYYQHDDAISRLRRELWADAPRRTGKTSGEEETFSASQLIEEHQLEMERLEPRRTELRAEINTIEGMIASIEQGLSERITNLDRNLIKPNRGFIMYGPPGTGKSDIMSKLSVRIGVNMVAPPLAAGELNRSLVGESERIINDICMRCHQTPYLMCCVSIDEIDSLAPKRTDEANDVSVAKLSVLLSVIDGIKDVPNLMIFCATNRLHMMDEAFLRRMSGKFFVGRPSSQARKKILSGIKPWHVTPSILDKLTMATTNFSGAALSALRRLITVHCIDAEEKDPKYQLDYRTTLQLCHTVAQQFRITIGSENLPTILLRNVTQQQESEHQQQYHYADFPNKRNSVYTGKVLVNLSAKRIEVEAEITDPVSSEREKIVYLEHLNDDETDVQQLLERLTTYGKSRNVQLFQVIDLSLLSNESAYDEKQRFEILKDRLDEYVAYRRSMIVYDLDSLVGVNKSESVSSMGLSSSQSLANQNLYIFVKENFQLAHIEPTLSSDDSTQVEEKWSIVVIRDPFLCRQFCDDVQFTLSVSETQQRAADRAEAEQTLRCVQCNDFYSEEDNKVGQCVHHDGFVYDNYSNTLTQWSPERAIEQLLIEEAEAVQQANVGNGPLTNEQKERAERAKQRFRYICCNQMLQTSGNANGCKKGKHGPQNITRNEWELARDNNQEYHEKRRRLLTIRAEQHQ</sequence>
<keyword evidence="2" id="KW-0067">ATP-binding</keyword>
<dbReference type="PANTHER" id="PTHR23077">
    <property type="entry name" value="AAA-FAMILY ATPASE"/>
    <property type="match status" value="1"/>
</dbReference>
<proteinExistence type="predicted"/>
<dbReference type="InterPro" id="IPR003960">
    <property type="entry name" value="ATPase_AAA_CS"/>
</dbReference>
<evidence type="ECO:0000313" key="7">
    <source>
        <dbReference type="Proteomes" id="UP000663828"/>
    </source>
</evidence>
<dbReference type="Gene3D" id="3.40.50.300">
    <property type="entry name" value="P-loop containing nucleotide triphosphate hydrolases"/>
    <property type="match status" value="1"/>
</dbReference>
<dbReference type="GO" id="GO:0016887">
    <property type="term" value="F:ATP hydrolysis activity"/>
    <property type="evidence" value="ECO:0007669"/>
    <property type="project" value="InterPro"/>
</dbReference>
<feature type="region of interest" description="Disordered" evidence="4">
    <location>
        <begin position="99"/>
        <end position="120"/>
    </location>
</feature>
<comment type="caution">
    <text evidence="6">The sequence shown here is derived from an EMBL/GenBank/DDBJ whole genome shotgun (WGS) entry which is preliminary data.</text>
</comment>
<feature type="domain" description="AAA+ ATPase" evidence="5">
    <location>
        <begin position="576"/>
        <end position="714"/>
    </location>
</feature>
<accession>A0A815Z7S2</accession>
<dbReference type="Proteomes" id="UP000663828">
    <property type="component" value="Unassembled WGS sequence"/>
</dbReference>
<feature type="coiled-coil region" evidence="3">
    <location>
        <begin position="468"/>
        <end position="502"/>
    </location>
</feature>
<protein>
    <recommendedName>
        <fullName evidence="5">AAA+ ATPase domain-containing protein</fullName>
    </recommendedName>
</protein>
<organism evidence="6 7">
    <name type="scientific">Adineta ricciae</name>
    <name type="common">Rotifer</name>
    <dbReference type="NCBI Taxonomy" id="249248"/>
    <lineage>
        <taxon>Eukaryota</taxon>
        <taxon>Metazoa</taxon>
        <taxon>Spiralia</taxon>
        <taxon>Gnathifera</taxon>
        <taxon>Rotifera</taxon>
        <taxon>Eurotatoria</taxon>
        <taxon>Bdelloidea</taxon>
        <taxon>Adinetida</taxon>
        <taxon>Adinetidae</taxon>
        <taxon>Adineta</taxon>
    </lineage>
</organism>
<evidence type="ECO:0000256" key="4">
    <source>
        <dbReference type="SAM" id="MobiDB-lite"/>
    </source>
</evidence>
<evidence type="ECO:0000256" key="3">
    <source>
        <dbReference type="SAM" id="Coils"/>
    </source>
</evidence>
<gene>
    <name evidence="6" type="ORF">XAT740_LOCUS45545</name>
</gene>
<dbReference type="GO" id="GO:0005524">
    <property type="term" value="F:ATP binding"/>
    <property type="evidence" value="ECO:0007669"/>
    <property type="project" value="UniProtKB-KW"/>
</dbReference>
<name>A0A815Z7S2_ADIRI</name>
<feature type="compositionally biased region" description="Polar residues" evidence="4">
    <location>
        <begin position="107"/>
        <end position="120"/>
    </location>
</feature>
<evidence type="ECO:0000313" key="6">
    <source>
        <dbReference type="EMBL" id="CAF1581330.1"/>
    </source>
</evidence>
<dbReference type="PROSITE" id="PS00674">
    <property type="entry name" value="AAA"/>
    <property type="match status" value="1"/>
</dbReference>
<keyword evidence="7" id="KW-1185">Reference proteome</keyword>
<dbReference type="AlphaFoldDB" id="A0A815Z7S2"/>
<keyword evidence="1" id="KW-0547">Nucleotide-binding</keyword>
<dbReference type="Pfam" id="PF00004">
    <property type="entry name" value="AAA"/>
    <property type="match status" value="1"/>
</dbReference>
<dbReference type="InterPro" id="IPR003593">
    <property type="entry name" value="AAA+_ATPase"/>
</dbReference>
<dbReference type="InterPro" id="IPR003959">
    <property type="entry name" value="ATPase_AAA_core"/>
</dbReference>
<keyword evidence="3" id="KW-0175">Coiled coil</keyword>
<evidence type="ECO:0000256" key="2">
    <source>
        <dbReference type="ARBA" id="ARBA00022840"/>
    </source>
</evidence>
<reference evidence="6" key="1">
    <citation type="submission" date="2021-02" db="EMBL/GenBank/DDBJ databases">
        <authorList>
            <person name="Nowell W R."/>
        </authorList>
    </citation>
    <scope>NUCLEOTIDE SEQUENCE</scope>
</reference>
<dbReference type="PANTHER" id="PTHR23077:SF171">
    <property type="entry name" value="NUCLEAR VALOSIN-CONTAINING PROTEIN-LIKE"/>
    <property type="match status" value="1"/>
</dbReference>